<feature type="compositionally biased region" description="Basic and acidic residues" evidence="1">
    <location>
        <begin position="234"/>
        <end position="255"/>
    </location>
</feature>
<feature type="region of interest" description="Disordered" evidence="1">
    <location>
        <begin position="184"/>
        <end position="255"/>
    </location>
</feature>
<proteinExistence type="predicted"/>
<dbReference type="Proteomes" id="UP000289323">
    <property type="component" value="Unassembled WGS sequence"/>
</dbReference>
<evidence type="ECO:0000256" key="1">
    <source>
        <dbReference type="SAM" id="MobiDB-lite"/>
    </source>
</evidence>
<sequence>MYRRPPTSDRGRDRCRGAIQGGFSRGFAFNHHGGFNGNDGFSHLSGFDGMAAWVASFGIYTGLGDGSDKEIHNQYGTSYMTMPSDHKPSVPGTVDIPSIKYRPAKQEPIAVYTTTPDSPGFSFLGWFTIEEIQLFAAKSSDLAREMREKKWGGDNRADWAAIKLRRVNKRNSLWRPAPKVKHLEDKPLDLEETMEMERDTNQDTTEKPKEEDKEKEIKEKEFKKNGGNRKKSGRKNDHAEESEENVKEKKAEEKA</sequence>
<evidence type="ECO:0000313" key="2">
    <source>
        <dbReference type="EMBL" id="SPQ21549.1"/>
    </source>
</evidence>
<organism evidence="2 3">
    <name type="scientific">Thermothielavioides terrestris</name>
    <dbReference type="NCBI Taxonomy" id="2587410"/>
    <lineage>
        <taxon>Eukaryota</taxon>
        <taxon>Fungi</taxon>
        <taxon>Dikarya</taxon>
        <taxon>Ascomycota</taxon>
        <taxon>Pezizomycotina</taxon>
        <taxon>Sordariomycetes</taxon>
        <taxon>Sordariomycetidae</taxon>
        <taxon>Sordariales</taxon>
        <taxon>Chaetomiaceae</taxon>
        <taxon>Thermothielavioides</taxon>
    </lineage>
</organism>
<feature type="compositionally biased region" description="Basic and acidic residues" evidence="1">
    <location>
        <begin position="184"/>
        <end position="224"/>
    </location>
</feature>
<gene>
    <name evidence="2" type="ORF">TT172_LOCUS3968</name>
</gene>
<name>A0A3S4D3L1_9PEZI</name>
<evidence type="ECO:0000313" key="3">
    <source>
        <dbReference type="Proteomes" id="UP000289323"/>
    </source>
</evidence>
<reference evidence="2 3" key="1">
    <citation type="submission" date="2018-04" db="EMBL/GenBank/DDBJ databases">
        <authorList>
            <person name="Huttner S."/>
            <person name="Dainat J."/>
        </authorList>
    </citation>
    <scope>NUCLEOTIDE SEQUENCE [LARGE SCALE GENOMIC DNA]</scope>
</reference>
<accession>A0A3S4D3L1</accession>
<protein>
    <submittedName>
        <fullName evidence="2">Deedaafe-30ea-41b4-88d9-8a081a9ca191</fullName>
    </submittedName>
</protein>
<dbReference type="EMBL" id="OUUZ01000008">
    <property type="protein sequence ID" value="SPQ21549.1"/>
    <property type="molecule type" value="Genomic_DNA"/>
</dbReference>
<dbReference type="AlphaFoldDB" id="A0A3S4D3L1"/>